<organism evidence="2 3">
    <name type="scientific">Treponema pallidum subsp. pallidum (strain SS14)</name>
    <dbReference type="NCBI Taxonomy" id="455434"/>
    <lineage>
        <taxon>Bacteria</taxon>
        <taxon>Pseudomonadati</taxon>
        <taxon>Spirochaetota</taxon>
        <taxon>Spirochaetia</taxon>
        <taxon>Spirochaetales</taxon>
        <taxon>Treponemataceae</taxon>
        <taxon>Treponema</taxon>
    </lineage>
</organism>
<protein>
    <recommendedName>
        <fullName evidence="4">DUF721 domain-containing protein</fullName>
    </recommendedName>
</protein>
<evidence type="ECO:0000256" key="1">
    <source>
        <dbReference type="SAM" id="MobiDB-lite"/>
    </source>
</evidence>
<dbReference type="SMR" id="A0A0H3BI40"/>
<gene>
    <name evidence="2" type="ordered locus">TPASS_0004</name>
</gene>
<accession>A0A0H3BI40</accession>
<dbReference type="GeneID" id="93875804"/>
<evidence type="ECO:0000313" key="3">
    <source>
        <dbReference type="Proteomes" id="UP000001202"/>
    </source>
</evidence>
<dbReference type="EMBL" id="CP000805">
    <property type="protein sequence ID" value="ACD70433.1"/>
    <property type="molecule type" value="Genomic_DNA"/>
</dbReference>
<proteinExistence type="predicted"/>
<dbReference type="KEGG" id="tpp:TPASS_0004"/>
<dbReference type="AlphaFoldDB" id="A0A0H3BI40"/>
<dbReference type="Pfam" id="PF05258">
    <property type="entry name" value="DciA"/>
    <property type="match status" value="1"/>
</dbReference>
<sequence>MNNGVNKLSDLLVLTTEYIQASYETEAFDAHREWVCIVGNPVALHSTLVDIRNGKVVVKVTHPGWAQYLLLKKDEIVHALRRRYPSLGVTGMSTYVDSTSRTPSAKKDMQGLSVSEKQTRPVPELAEVFEQLRTLFQVKTEEPSH</sequence>
<evidence type="ECO:0008006" key="4">
    <source>
        <dbReference type="Google" id="ProtNLM"/>
    </source>
</evidence>
<feature type="region of interest" description="Disordered" evidence="1">
    <location>
        <begin position="95"/>
        <end position="119"/>
    </location>
</feature>
<dbReference type="Proteomes" id="UP000001202">
    <property type="component" value="Chromosome"/>
</dbReference>
<evidence type="ECO:0000313" key="2">
    <source>
        <dbReference type="EMBL" id="ACD70433.1"/>
    </source>
</evidence>
<dbReference type="PATRIC" id="fig|455434.6.peg.4"/>
<reference evidence="2 3" key="1">
    <citation type="journal article" date="2008" name="BMC Microbiol.">
        <title>Complete genome sequence of Treponema pallidum ssp. pallidum strain SS14 determined with oligonucleotide arrays.</title>
        <authorList>
            <person name="Matejkova P."/>
            <person name="Strouhal M."/>
            <person name="Smajs D."/>
            <person name="Norris S.J."/>
            <person name="Palzkill T."/>
            <person name="Petrosino J.F."/>
            <person name="Sodergren E."/>
            <person name="Norton J.E."/>
            <person name="Singh J."/>
            <person name="Richmond T.A."/>
            <person name="Molla M.N."/>
            <person name="Albert T.J."/>
            <person name="Weinstock G.M."/>
        </authorList>
    </citation>
    <scope>NUCLEOTIDE SEQUENCE [LARGE SCALE GENOMIC DNA]</scope>
    <source>
        <strain evidence="2 3">SS14</strain>
    </source>
</reference>
<dbReference type="RefSeq" id="WP_010881454.1">
    <property type="nucleotide sequence ID" value="NC_010741.1"/>
</dbReference>
<dbReference type="InterPro" id="IPR007922">
    <property type="entry name" value="DciA-like"/>
</dbReference>
<name>A0A0H3BI40_TREPS</name>